<gene>
    <name evidence="2" type="ORF">C7435_0951</name>
</gene>
<reference evidence="2 3" key="1">
    <citation type="submission" date="2018-10" db="EMBL/GenBank/DDBJ databases">
        <title>Genomic Encyclopedia of Type Strains, Phase IV (KMG-IV): sequencing the most valuable type-strain genomes for metagenomic binning, comparative biology and taxonomic classification.</title>
        <authorList>
            <person name="Goeker M."/>
        </authorList>
    </citation>
    <scope>NUCLEOTIDE SEQUENCE [LARGE SCALE GENOMIC DNA]</scope>
    <source>
        <strain evidence="2 3">DSM 4734</strain>
    </source>
</reference>
<feature type="transmembrane region" description="Helical" evidence="1">
    <location>
        <begin position="12"/>
        <end position="32"/>
    </location>
</feature>
<evidence type="ECO:0000313" key="3">
    <source>
        <dbReference type="Proteomes" id="UP000273675"/>
    </source>
</evidence>
<proteinExistence type="predicted"/>
<accession>A0A495DMQ0</accession>
<evidence type="ECO:0000256" key="1">
    <source>
        <dbReference type="SAM" id="Phobius"/>
    </source>
</evidence>
<keyword evidence="1" id="KW-0472">Membrane</keyword>
<dbReference type="RefSeq" id="WP_075190704.1">
    <property type="nucleotide sequence ID" value="NZ_RBIM01000002.1"/>
</dbReference>
<keyword evidence="1" id="KW-1133">Transmembrane helix</keyword>
<keyword evidence="1" id="KW-0812">Transmembrane</keyword>
<evidence type="ECO:0000313" key="2">
    <source>
        <dbReference type="EMBL" id="RKR03006.1"/>
    </source>
</evidence>
<comment type="caution">
    <text evidence="2">The sequence shown here is derived from an EMBL/GenBank/DDBJ whole genome shotgun (WGS) entry which is preliminary data.</text>
</comment>
<dbReference type="EMBL" id="RBIM01000002">
    <property type="protein sequence ID" value="RKR03006.1"/>
    <property type="molecule type" value="Genomic_DNA"/>
</dbReference>
<name>A0A495DMQ0_9PROT</name>
<feature type="transmembrane region" description="Helical" evidence="1">
    <location>
        <begin position="38"/>
        <end position="57"/>
    </location>
</feature>
<dbReference type="Proteomes" id="UP000273675">
    <property type="component" value="Unassembled WGS sequence"/>
</dbReference>
<dbReference type="OrthoDB" id="8482176at2"/>
<organism evidence="2 3">
    <name type="scientific">Maricaulis maris</name>
    <dbReference type="NCBI Taxonomy" id="74318"/>
    <lineage>
        <taxon>Bacteria</taxon>
        <taxon>Pseudomonadati</taxon>
        <taxon>Pseudomonadota</taxon>
        <taxon>Alphaproteobacteria</taxon>
        <taxon>Maricaulales</taxon>
        <taxon>Maricaulaceae</taxon>
        <taxon>Maricaulis</taxon>
    </lineage>
</organism>
<sequence length="149" mass="16677">MQTQTTDPARHIWFLRATWPPLVLAVCCALLSLVHAQLWWGLVCLGGASLLCFDSVARHREFRALRHSVRVAKGLTGEALARFRAARSTWCSRRAAIAAAHAEGFGADARALVDGWGYKPWHVFPDRAFTFGSPFFKPAFWQSVLGLRR</sequence>
<dbReference type="AlphaFoldDB" id="A0A495DMQ0"/>
<protein>
    <submittedName>
        <fullName evidence="2">Uncharacterized protein</fullName>
    </submittedName>
</protein>